<name>A0A9P0P695_ACAOB</name>
<keyword evidence="2" id="KW-1185">Reference proteome</keyword>
<reference evidence="1" key="1">
    <citation type="submission" date="2022-03" db="EMBL/GenBank/DDBJ databases">
        <authorList>
            <person name="Sayadi A."/>
        </authorList>
    </citation>
    <scope>NUCLEOTIDE SEQUENCE</scope>
</reference>
<dbReference type="AlphaFoldDB" id="A0A9P0P695"/>
<proteinExistence type="predicted"/>
<accession>A0A9P0P695</accession>
<protein>
    <submittedName>
        <fullName evidence="1">Uncharacterized protein</fullName>
    </submittedName>
</protein>
<gene>
    <name evidence="1" type="ORF">ACAOBT_LOCUS8033</name>
</gene>
<dbReference type="Proteomes" id="UP001152888">
    <property type="component" value="Unassembled WGS sequence"/>
</dbReference>
<evidence type="ECO:0000313" key="2">
    <source>
        <dbReference type="Proteomes" id="UP001152888"/>
    </source>
</evidence>
<sequence length="29" mass="3385">MGVPCNYQKKKKSYEDGEMIKQAFYEAVV</sequence>
<comment type="caution">
    <text evidence="1">The sequence shown here is derived from an EMBL/GenBank/DDBJ whole genome shotgun (WGS) entry which is preliminary data.</text>
</comment>
<evidence type="ECO:0000313" key="1">
    <source>
        <dbReference type="EMBL" id="CAH1968739.1"/>
    </source>
</evidence>
<dbReference type="EMBL" id="CAKOFQ010006756">
    <property type="protein sequence ID" value="CAH1968739.1"/>
    <property type="molecule type" value="Genomic_DNA"/>
</dbReference>
<organism evidence="1 2">
    <name type="scientific">Acanthoscelides obtectus</name>
    <name type="common">Bean weevil</name>
    <name type="synonym">Bruchus obtectus</name>
    <dbReference type="NCBI Taxonomy" id="200917"/>
    <lineage>
        <taxon>Eukaryota</taxon>
        <taxon>Metazoa</taxon>
        <taxon>Ecdysozoa</taxon>
        <taxon>Arthropoda</taxon>
        <taxon>Hexapoda</taxon>
        <taxon>Insecta</taxon>
        <taxon>Pterygota</taxon>
        <taxon>Neoptera</taxon>
        <taxon>Endopterygota</taxon>
        <taxon>Coleoptera</taxon>
        <taxon>Polyphaga</taxon>
        <taxon>Cucujiformia</taxon>
        <taxon>Chrysomeloidea</taxon>
        <taxon>Chrysomelidae</taxon>
        <taxon>Bruchinae</taxon>
        <taxon>Bruchini</taxon>
        <taxon>Acanthoscelides</taxon>
    </lineage>
</organism>